<dbReference type="Gene3D" id="3.90.105.10">
    <property type="entry name" value="Molybdopterin biosynthesis moea protein, domain 2"/>
    <property type="match status" value="1"/>
</dbReference>
<evidence type="ECO:0000256" key="2">
    <source>
        <dbReference type="ARBA" id="ARBA00003487"/>
    </source>
</evidence>
<feature type="domain" description="MoaB/Mog" evidence="11">
    <location>
        <begin position="186"/>
        <end position="323"/>
    </location>
</feature>
<dbReference type="InterPro" id="IPR036425">
    <property type="entry name" value="MoaB/Mog-like_dom_sf"/>
</dbReference>
<dbReference type="Pfam" id="PF03453">
    <property type="entry name" value="MoeA_N"/>
    <property type="match status" value="1"/>
</dbReference>
<dbReference type="Gene3D" id="2.170.190.11">
    <property type="entry name" value="Molybdopterin biosynthesis moea protein, domain 3"/>
    <property type="match status" value="1"/>
</dbReference>
<keyword evidence="7 10" id="KW-0500">Molybdenum</keyword>
<dbReference type="GO" id="GO:0061599">
    <property type="term" value="F:molybdopterin molybdotransferase activity"/>
    <property type="evidence" value="ECO:0007669"/>
    <property type="project" value="UniProtKB-UniRule"/>
</dbReference>
<evidence type="ECO:0000256" key="8">
    <source>
        <dbReference type="ARBA" id="ARBA00023150"/>
    </source>
</evidence>
<evidence type="ECO:0000313" key="13">
    <source>
        <dbReference type="Proteomes" id="UP000199662"/>
    </source>
</evidence>
<dbReference type="EMBL" id="FNZK01000005">
    <property type="protein sequence ID" value="SEJ30432.1"/>
    <property type="molecule type" value="Genomic_DNA"/>
</dbReference>
<comment type="catalytic activity">
    <reaction evidence="9">
        <text>adenylyl-molybdopterin + molybdate = Mo-molybdopterin + AMP + H(+)</text>
        <dbReference type="Rhea" id="RHEA:35047"/>
        <dbReference type="ChEBI" id="CHEBI:15378"/>
        <dbReference type="ChEBI" id="CHEBI:36264"/>
        <dbReference type="ChEBI" id="CHEBI:62727"/>
        <dbReference type="ChEBI" id="CHEBI:71302"/>
        <dbReference type="ChEBI" id="CHEBI:456215"/>
        <dbReference type="EC" id="2.10.1.1"/>
    </reaction>
</comment>
<protein>
    <recommendedName>
        <fullName evidence="6 10">Molybdopterin molybdenumtransferase</fullName>
        <ecNumber evidence="5 10">2.10.1.1</ecNumber>
    </recommendedName>
</protein>
<evidence type="ECO:0000256" key="9">
    <source>
        <dbReference type="ARBA" id="ARBA00047317"/>
    </source>
</evidence>
<dbReference type="RefSeq" id="WP_091830465.1">
    <property type="nucleotide sequence ID" value="NZ_FNZK01000005.1"/>
</dbReference>
<dbReference type="Gene3D" id="2.40.340.10">
    <property type="entry name" value="MoeA, C-terminal, domain IV"/>
    <property type="match status" value="1"/>
</dbReference>
<comment type="cofactor">
    <cofactor evidence="10">
        <name>Mg(2+)</name>
        <dbReference type="ChEBI" id="CHEBI:18420"/>
    </cofactor>
</comment>
<dbReference type="SMART" id="SM00852">
    <property type="entry name" value="MoCF_biosynth"/>
    <property type="match status" value="1"/>
</dbReference>
<dbReference type="SUPFAM" id="SSF63867">
    <property type="entry name" value="MoeA C-terminal domain-like"/>
    <property type="match status" value="1"/>
</dbReference>
<keyword evidence="10" id="KW-0460">Magnesium</keyword>
<evidence type="ECO:0000313" key="12">
    <source>
        <dbReference type="EMBL" id="SEJ30432.1"/>
    </source>
</evidence>
<name>A0A1H6XZW8_9FIRM</name>
<evidence type="ECO:0000256" key="10">
    <source>
        <dbReference type="RuleBase" id="RU365090"/>
    </source>
</evidence>
<comment type="similarity">
    <text evidence="4 10">Belongs to the MoeA family.</text>
</comment>
<accession>A0A1H6XZW8</accession>
<dbReference type="InterPro" id="IPR008284">
    <property type="entry name" value="MoCF_biosynth_CS"/>
</dbReference>
<dbReference type="NCBIfam" id="NF011068">
    <property type="entry name" value="PRK14498.1"/>
    <property type="match status" value="1"/>
</dbReference>
<dbReference type="InterPro" id="IPR036688">
    <property type="entry name" value="MoeA_C_domain_IV_sf"/>
</dbReference>
<dbReference type="Gene3D" id="3.40.190.10">
    <property type="entry name" value="Periplasmic binding protein-like II"/>
    <property type="match status" value="1"/>
</dbReference>
<dbReference type="SUPFAM" id="SSF53850">
    <property type="entry name" value="Periplasmic binding protein-like II"/>
    <property type="match status" value="1"/>
</dbReference>
<evidence type="ECO:0000256" key="3">
    <source>
        <dbReference type="ARBA" id="ARBA00005046"/>
    </source>
</evidence>
<dbReference type="GO" id="GO:0046872">
    <property type="term" value="F:metal ion binding"/>
    <property type="evidence" value="ECO:0007669"/>
    <property type="project" value="UniProtKB-UniRule"/>
</dbReference>
<dbReference type="CDD" id="cd00887">
    <property type="entry name" value="MoeA"/>
    <property type="match status" value="1"/>
</dbReference>
<dbReference type="InterPro" id="IPR036135">
    <property type="entry name" value="MoeA_linker/N_sf"/>
</dbReference>
<keyword evidence="13" id="KW-1185">Reference proteome</keyword>
<keyword evidence="8 10" id="KW-0501">Molybdenum cofactor biosynthesis</keyword>
<dbReference type="GO" id="GO:0006777">
    <property type="term" value="P:Mo-molybdopterin cofactor biosynthetic process"/>
    <property type="evidence" value="ECO:0007669"/>
    <property type="project" value="UniProtKB-UniRule"/>
</dbReference>
<dbReference type="Pfam" id="PF00994">
    <property type="entry name" value="MoCF_biosynth"/>
    <property type="match status" value="1"/>
</dbReference>
<comment type="function">
    <text evidence="2">May be involved in the biosynthesis of molybdopterin.</text>
</comment>
<dbReference type="NCBIfam" id="TIGR00177">
    <property type="entry name" value="molyb_syn"/>
    <property type="match status" value="1"/>
</dbReference>
<evidence type="ECO:0000256" key="1">
    <source>
        <dbReference type="ARBA" id="ARBA00002901"/>
    </source>
</evidence>
<dbReference type="SUPFAM" id="SSF53218">
    <property type="entry name" value="Molybdenum cofactor biosynthesis proteins"/>
    <property type="match status" value="1"/>
</dbReference>
<dbReference type="AlphaFoldDB" id="A0A1H6XZW8"/>
<dbReference type="SUPFAM" id="SSF63882">
    <property type="entry name" value="MoeA N-terminal region -like"/>
    <property type="match status" value="1"/>
</dbReference>
<dbReference type="PROSITE" id="PS01079">
    <property type="entry name" value="MOCF_BIOSYNTHESIS_2"/>
    <property type="match status" value="1"/>
</dbReference>
<gene>
    <name evidence="12" type="ORF">SAMN05660742_105216</name>
</gene>
<dbReference type="InterPro" id="IPR038987">
    <property type="entry name" value="MoeA-like"/>
</dbReference>
<organism evidence="12 13">
    <name type="scientific">Propionispira arboris</name>
    <dbReference type="NCBI Taxonomy" id="84035"/>
    <lineage>
        <taxon>Bacteria</taxon>
        <taxon>Bacillati</taxon>
        <taxon>Bacillota</taxon>
        <taxon>Negativicutes</taxon>
        <taxon>Selenomonadales</taxon>
        <taxon>Selenomonadaceae</taxon>
        <taxon>Propionispira</taxon>
    </lineage>
</organism>
<evidence type="ECO:0000259" key="11">
    <source>
        <dbReference type="SMART" id="SM00852"/>
    </source>
</evidence>
<dbReference type="EC" id="2.10.1.1" evidence="5 10"/>
<dbReference type="InterPro" id="IPR005111">
    <property type="entry name" value="MoeA_C_domain_IV"/>
</dbReference>
<dbReference type="Pfam" id="PF12727">
    <property type="entry name" value="PBP_like"/>
    <property type="match status" value="1"/>
</dbReference>
<dbReference type="PANTHER" id="PTHR10192:SF16">
    <property type="entry name" value="MOLYBDOPTERIN MOLYBDENUMTRANSFERASE"/>
    <property type="match status" value="1"/>
</dbReference>
<keyword evidence="10" id="KW-0479">Metal-binding</keyword>
<dbReference type="InterPro" id="IPR024370">
    <property type="entry name" value="PBP_domain"/>
</dbReference>
<evidence type="ECO:0000256" key="6">
    <source>
        <dbReference type="ARBA" id="ARBA00021108"/>
    </source>
</evidence>
<dbReference type="InterPro" id="IPR001453">
    <property type="entry name" value="MoaB/Mog_dom"/>
</dbReference>
<evidence type="ECO:0000256" key="4">
    <source>
        <dbReference type="ARBA" id="ARBA00010763"/>
    </source>
</evidence>
<dbReference type="InterPro" id="IPR005110">
    <property type="entry name" value="MoeA_linker/N"/>
</dbReference>
<proteinExistence type="inferred from homology"/>
<comment type="function">
    <text evidence="1 10">Catalyzes the insertion of molybdate into adenylated molybdopterin with the concomitant release of AMP.</text>
</comment>
<evidence type="ECO:0000256" key="5">
    <source>
        <dbReference type="ARBA" id="ARBA00013269"/>
    </source>
</evidence>
<comment type="pathway">
    <text evidence="3 10">Cofactor biosynthesis; molybdopterin biosynthesis.</text>
</comment>
<dbReference type="GO" id="GO:0005829">
    <property type="term" value="C:cytosol"/>
    <property type="evidence" value="ECO:0007669"/>
    <property type="project" value="TreeGrafter"/>
</dbReference>
<dbReference type="Pfam" id="PF03454">
    <property type="entry name" value="MoeA_C"/>
    <property type="match status" value="1"/>
</dbReference>
<reference evidence="13" key="1">
    <citation type="submission" date="2016-10" db="EMBL/GenBank/DDBJ databases">
        <authorList>
            <person name="Varghese N."/>
            <person name="Submissions S."/>
        </authorList>
    </citation>
    <scope>NUCLEOTIDE SEQUENCE [LARGE SCALE GENOMIC DNA]</scope>
    <source>
        <strain evidence="13">DSM 2179</strain>
    </source>
</reference>
<sequence>MKNKVYLDCLNREEAQKLWITKLQEIGFFSNLPTEEVLTTDALDRVTAHTVYAKVSVPHYNGSAMDGIAVYAEDTFGAQENEPTTLKLLPEGEPFTFGCCYMVDTGDMMPLGTNAVIMIEDVQWEKEAAEIIAAAAPWQHVRIIGEDIAAHELVLPEHRCICPTDIAALLSAGLDTIEVLKKPTVAIIPTGDEIVTPGQSLEPGKIKDVNSYMLAAAIQTWAGHAERFPILKDKKATIQSTVKEALQQFDMVIVNAGTSAGRDDYTAEVLAELGEVLVHGIATKPGKPVILALCEGKPVIGLPGYPVSTMLTAELFVRDPVRRRQCLLAEKAEVVLASMVKPLPSTIGAEEYVRVSLGNVRGKLIAAPLSRGAGLLSSLTKAQGIVKIEMQSAGIGKGQQVPVRLLRQENPQNTLLAVGSHDLAVELLGVFLRRRYAQITLACANVGSMGGVMAIRNNEAHIAGVHMLDEVTGQYNIPILQHFFKDEPYKLVHMAKRKQGFMVPFGNPKNIRTLEDLTRKDVRFINRQRGSGTRMLLDFEIKKQGIYPKQICGYEMEVATHMAVAASVAAGSVDVGLGVQAAAKALGLTFVSVAAEDYDLLLNFADDDERFLMILDILKSKEFREEVESLGGYDLSCSGKFIL</sequence>
<keyword evidence="10" id="KW-0808">Transferase</keyword>
<dbReference type="UniPathway" id="UPA00344"/>
<dbReference type="PANTHER" id="PTHR10192">
    <property type="entry name" value="MOLYBDOPTERIN BIOSYNTHESIS PROTEIN"/>
    <property type="match status" value="1"/>
</dbReference>
<evidence type="ECO:0000256" key="7">
    <source>
        <dbReference type="ARBA" id="ARBA00022505"/>
    </source>
</evidence>
<dbReference type="STRING" id="84035.SAMN05660742_105216"/>
<dbReference type="Gene3D" id="3.40.980.10">
    <property type="entry name" value="MoaB/Mog-like domain"/>
    <property type="match status" value="1"/>
</dbReference>
<dbReference type="Proteomes" id="UP000199662">
    <property type="component" value="Unassembled WGS sequence"/>
</dbReference>